<dbReference type="EMBL" id="FTNM01000006">
    <property type="protein sequence ID" value="SIR42710.1"/>
    <property type="molecule type" value="Genomic_DNA"/>
</dbReference>
<proteinExistence type="predicted"/>
<evidence type="ECO:0000313" key="2">
    <source>
        <dbReference type="Proteomes" id="UP000185924"/>
    </source>
</evidence>
<organism evidence="1 2">
    <name type="scientific">Pontibacter lucknowensis</name>
    <dbReference type="NCBI Taxonomy" id="1077936"/>
    <lineage>
        <taxon>Bacteria</taxon>
        <taxon>Pseudomonadati</taxon>
        <taxon>Bacteroidota</taxon>
        <taxon>Cytophagia</taxon>
        <taxon>Cytophagales</taxon>
        <taxon>Hymenobacteraceae</taxon>
        <taxon>Pontibacter</taxon>
    </lineage>
</organism>
<sequence length="61" mass="7004">MIQYGCIRLINKIGSLTDYSLSKKTMAISSSSHSAPIFHFIYLFGITHYSVPIHHYYSNYS</sequence>
<dbReference type="AlphaFoldDB" id="A0A1N7AUB6"/>
<protein>
    <submittedName>
        <fullName evidence="1">Uncharacterized protein</fullName>
    </submittedName>
</protein>
<reference evidence="2" key="1">
    <citation type="submission" date="2017-01" db="EMBL/GenBank/DDBJ databases">
        <authorList>
            <person name="Varghese N."/>
            <person name="Submissions S."/>
        </authorList>
    </citation>
    <scope>NUCLEOTIDE SEQUENCE [LARGE SCALE GENOMIC DNA]</scope>
    <source>
        <strain evidence="2">DM9</strain>
    </source>
</reference>
<accession>A0A1N7AUB6</accession>
<dbReference type="STRING" id="1077936.SAMN05421545_3589"/>
<keyword evidence="2" id="KW-1185">Reference proteome</keyword>
<name>A0A1N7AUB6_9BACT</name>
<gene>
    <name evidence="1" type="ORF">SAMN05421545_3589</name>
</gene>
<evidence type="ECO:0000313" key="1">
    <source>
        <dbReference type="EMBL" id="SIR42710.1"/>
    </source>
</evidence>
<dbReference type="Proteomes" id="UP000185924">
    <property type="component" value="Unassembled WGS sequence"/>
</dbReference>